<dbReference type="EMBL" id="DTGR01000073">
    <property type="protein sequence ID" value="HHS28976.1"/>
    <property type="molecule type" value="Genomic_DNA"/>
</dbReference>
<dbReference type="GO" id="GO:0006508">
    <property type="term" value="P:proteolysis"/>
    <property type="evidence" value="ECO:0007669"/>
    <property type="project" value="UniProtKB-KW"/>
</dbReference>
<dbReference type="Gene3D" id="2.40.10.120">
    <property type="match status" value="1"/>
</dbReference>
<dbReference type="GO" id="GO:0004252">
    <property type="term" value="F:serine-type endopeptidase activity"/>
    <property type="evidence" value="ECO:0007669"/>
    <property type="project" value="InterPro"/>
</dbReference>
<dbReference type="InterPro" id="IPR009003">
    <property type="entry name" value="Peptidase_S1_PA"/>
</dbReference>
<dbReference type="Pfam" id="PF13365">
    <property type="entry name" value="Trypsin_2"/>
    <property type="match status" value="1"/>
</dbReference>
<dbReference type="PRINTS" id="PR00834">
    <property type="entry name" value="PROTEASES2C"/>
</dbReference>
<keyword evidence="1 3" id="KW-0645">Protease</keyword>
<dbReference type="AlphaFoldDB" id="A0A7V6DPA1"/>
<name>A0A7V6DPA1_9BACT</name>
<protein>
    <submittedName>
        <fullName evidence="3">Trypsin-like serine protease</fullName>
    </submittedName>
</protein>
<keyword evidence="2" id="KW-0378">Hydrolase</keyword>
<organism evidence="3">
    <name type="scientific">Desulfobacca acetoxidans</name>
    <dbReference type="NCBI Taxonomy" id="60893"/>
    <lineage>
        <taxon>Bacteria</taxon>
        <taxon>Pseudomonadati</taxon>
        <taxon>Thermodesulfobacteriota</taxon>
        <taxon>Desulfobaccia</taxon>
        <taxon>Desulfobaccales</taxon>
        <taxon>Desulfobaccaceae</taxon>
        <taxon>Desulfobacca</taxon>
    </lineage>
</organism>
<evidence type="ECO:0000256" key="1">
    <source>
        <dbReference type="ARBA" id="ARBA00022670"/>
    </source>
</evidence>
<evidence type="ECO:0000256" key="2">
    <source>
        <dbReference type="ARBA" id="ARBA00022801"/>
    </source>
</evidence>
<reference evidence="3" key="1">
    <citation type="journal article" date="2020" name="mSystems">
        <title>Genome- and Community-Level Interaction Insights into Carbon Utilization and Element Cycling Functions of Hydrothermarchaeota in Hydrothermal Sediment.</title>
        <authorList>
            <person name="Zhou Z."/>
            <person name="Liu Y."/>
            <person name="Xu W."/>
            <person name="Pan J."/>
            <person name="Luo Z.H."/>
            <person name="Li M."/>
        </authorList>
    </citation>
    <scope>NUCLEOTIDE SEQUENCE [LARGE SCALE GENOMIC DNA]</scope>
    <source>
        <strain evidence="3">SpSt-767</strain>
    </source>
</reference>
<dbReference type="PANTHER" id="PTHR43343:SF3">
    <property type="entry name" value="PROTEASE DO-LIKE 8, CHLOROPLASTIC"/>
    <property type="match status" value="1"/>
</dbReference>
<dbReference type="InterPro" id="IPR051201">
    <property type="entry name" value="Chloro_Bact_Ser_Proteases"/>
</dbReference>
<evidence type="ECO:0000313" key="3">
    <source>
        <dbReference type="EMBL" id="HHS28976.1"/>
    </source>
</evidence>
<dbReference type="PANTHER" id="PTHR43343">
    <property type="entry name" value="PEPTIDASE S12"/>
    <property type="match status" value="1"/>
</dbReference>
<gene>
    <name evidence="3" type="ORF">ENV52_04665</name>
</gene>
<proteinExistence type="predicted"/>
<accession>A0A7V6DPA1</accession>
<dbReference type="InterPro" id="IPR001940">
    <property type="entry name" value="Peptidase_S1C"/>
</dbReference>
<sequence>MEGFSMKRFLSPLVLVGWCLFLFIVMGPGGPAPAWAASALGLQEDFIRVAQQVKPSVVSLKAISVVTYRLPGPDDFFQGTPYEGVFRDFFPRTVRQPQVGQGSGIIIDPRGYILTNYHVVGGAQQILVHLSDGREFKGRLAGANPRLDIALVKINAPGLRPAYLGDSNQVKVGQWAIAIGSPFGLDQTVTVGVISAVGRRGLGQNSGEYYIQTDASINPGNSGGPLLDLNGNVVGINNMILSSGQGIGFAIPINLAKQVIAPWLR</sequence>
<comment type="caution">
    <text evidence="3">The sequence shown here is derived from an EMBL/GenBank/DDBJ whole genome shotgun (WGS) entry which is preliminary data.</text>
</comment>
<dbReference type="SUPFAM" id="SSF50494">
    <property type="entry name" value="Trypsin-like serine proteases"/>
    <property type="match status" value="1"/>
</dbReference>